<dbReference type="KEGG" id="pfla:Pflav_004520"/>
<dbReference type="NCBIfam" id="TIGR03086">
    <property type="entry name" value="TIGR03086 family metal-binding protein"/>
    <property type="match status" value="1"/>
</dbReference>
<reference evidence="3 4" key="2">
    <citation type="submission" date="2020-03" db="EMBL/GenBank/DDBJ databases">
        <authorList>
            <person name="Ichikawa N."/>
            <person name="Kimura A."/>
            <person name="Kitahashi Y."/>
            <person name="Uohara A."/>
        </authorList>
    </citation>
    <scope>NUCLEOTIDE SEQUENCE [LARGE SCALE GENOMIC DNA]</scope>
    <source>
        <strain evidence="3 4">NBRC 107702</strain>
    </source>
</reference>
<reference evidence="3 4" key="1">
    <citation type="submission" date="2020-03" db="EMBL/GenBank/DDBJ databases">
        <title>Whole genome shotgun sequence of Phytohabitans flavus NBRC 107702.</title>
        <authorList>
            <person name="Komaki H."/>
            <person name="Tamura T."/>
        </authorList>
    </citation>
    <scope>NUCLEOTIDE SEQUENCE [LARGE SCALE GENOMIC DNA]</scope>
    <source>
        <strain evidence="3 4">NBRC 107702</strain>
    </source>
</reference>
<dbReference type="InterPro" id="IPR017517">
    <property type="entry name" value="Maleyloyr_isom"/>
</dbReference>
<dbReference type="Proteomes" id="UP000502508">
    <property type="component" value="Chromosome"/>
</dbReference>
<accession>A0A6F8XJQ5</accession>
<dbReference type="GO" id="GO:0046872">
    <property type="term" value="F:metal ion binding"/>
    <property type="evidence" value="ECO:0007669"/>
    <property type="project" value="InterPro"/>
</dbReference>
<evidence type="ECO:0000313" key="4">
    <source>
        <dbReference type="Proteomes" id="UP000502508"/>
    </source>
</evidence>
<keyword evidence="4" id="KW-1185">Reference proteome</keyword>
<dbReference type="InterPro" id="IPR034660">
    <property type="entry name" value="DinB/YfiT-like"/>
</dbReference>
<dbReference type="NCBIfam" id="TIGR03083">
    <property type="entry name" value="maleylpyruvate isomerase family mycothiol-dependent enzyme"/>
    <property type="match status" value="1"/>
</dbReference>
<feature type="domain" description="Mycothiol-dependent maleylpyruvate isomerase metal-binding" evidence="2">
    <location>
        <begin position="9"/>
        <end position="82"/>
    </location>
</feature>
<dbReference type="InterPro" id="IPR024344">
    <property type="entry name" value="MDMPI_metal-binding"/>
</dbReference>
<dbReference type="Pfam" id="PF11716">
    <property type="entry name" value="MDMPI_N"/>
    <property type="match status" value="1"/>
</dbReference>
<dbReference type="SUPFAM" id="SSF109854">
    <property type="entry name" value="DinB/YfiT-like putative metalloenzymes"/>
    <property type="match status" value="1"/>
</dbReference>
<dbReference type="EMBL" id="AP022870">
    <property type="protein sequence ID" value="BCB74042.1"/>
    <property type="molecule type" value="Genomic_DNA"/>
</dbReference>
<evidence type="ECO:0000313" key="3">
    <source>
        <dbReference type="EMBL" id="BCB74042.1"/>
    </source>
</evidence>
<proteinExistence type="predicted"/>
<sequence length="183" mass="20289">MSDASERYRRLSSAFTAKIEAVPPNMWAAQTPCTDWSVRDLVRHVVEMNGVHSRRIGRPPPTGPGVDDDPSGAFSSVRDHVQADLDDPAQAEVEFDGPLGWCTYAYAIDRFICFELAIHGWDLARATGQDERIEPSEVARLWEAVELAGEKNLRYGDAFRGTVTPADGADEQARLLAYLGRRV</sequence>
<dbReference type="AlphaFoldDB" id="A0A6F8XJQ5"/>
<protein>
    <submittedName>
        <fullName evidence="3">TIGR03086 family protein</fullName>
    </submittedName>
</protein>
<dbReference type="InterPro" id="IPR017520">
    <property type="entry name" value="CHP03086"/>
</dbReference>
<organism evidence="3 4">
    <name type="scientific">Phytohabitans flavus</name>
    <dbReference type="NCBI Taxonomy" id="1076124"/>
    <lineage>
        <taxon>Bacteria</taxon>
        <taxon>Bacillati</taxon>
        <taxon>Actinomycetota</taxon>
        <taxon>Actinomycetes</taxon>
        <taxon>Micromonosporales</taxon>
        <taxon>Micromonosporaceae</taxon>
    </lineage>
</organism>
<evidence type="ECO:0000259" key="2">
    <source>
        <dbReference type="Pfam" id="PF11716"/>
    </source>
</evidence>
<feature type="region of interest" description="Disordered" evidence="1">
    <location>
        <begin position="52"/>
        <end position="75"/>
    </location>
</feature>
<dbReference type="Gene3D" id="1.20.120.450">
    <property type="entry name" value="dinb family like domain"/>
    <property type="match status" value="1"/>
</dbReference>
<name>A0A6F8XJQ5_9ACTN</name>
<gene>
    <name evidence="3" type="ORF">Pflav_004520</name>
</gene>
<evidence type="ECO:0000256" key="1">
    <source>
        <dbReference type="SAM" id="MobiDB-lite"/>
    </source>
</evidence>
<dbReference type="RefSeq" id="WP_173033304.1">
    <property type="nucleotide sequence ID" value="NZ_AP022870.1"/>
</dbReference>